<dbReference type="GO" id="GO:0055088">
    <property type="term" value="P:lipid homeostasis"/>
    <property type="evidence" value="ECO:0007669"/>
    <property type="project" value="TreeGrafter"/>
</dbReference>
<evidence type="ECO:0000259" key="2">
    <source>
        <dbReference type="Pfam" id="PF00561"/>
    </source>
</evidence>
<dbReference type="GO" id="GO:0006654">
    <property type="term" value="P:phosphatidic acid biosynthetic process"/>
    <property type="evidence" value="ECO:0007669"/>
    <property type="project" value="TreeGrafter"/>
</dbReference>
<dbReference type="EMBL" id="CDSF01000088">
    <property type="protein sequence ID" value="CEO98915.1"/>
    <property type="molecule type" value="Genomic_DNA"/>
</dbReference>
<dbReference type="Proteomes" id="UP000039324">
    <property type="component" value="Unassembled WGS sequence"/>
</dbReference>
<dbReference type="PRINTS" id="PR00111">
    <property type="entry name" value="ABHYDROLASE"/>
</dbReference>
<dbReference type="STRING" id="37360.A0A0G4IUG8"/>
<dbReference type="InterPro" id="IPR000073">
    <property type="entry name" value="AB_hydrolase_1"/>
</dbReference>
<evidence type="ECO:0000313" key="5">
    <source>
        <dbReference type="Proteomes" id="UP000039324"/>
    </source>
</evidence>
<keyword evidence="4" id="KW-0496">Mitochondrion</keyword>
<evidence type="ECO:0000313" key="4">
    <source>
        <dbReference type="EMBL" id="SPQ92988.1"/>
    </source>
</evidence>
<dbReference type="GO" id="GO:0042171">
    <property type="term" value="F:lysophosphatidic acid acyltransferase activity"/>
    <property type="evidence" value="ECO:0007669"/>
    <property type="project" value="TreeGrafter"/>
</dbReference>
<name>A0A0G4IUG8_PLABS</name>
<dbReference type="OMA" id="FATHCAY"/>
<evidence type="ECO:0000313" key="3">
    <source>
        <dbReference type="EMBL" id="CEO98915.1"/>
    </source>
</evidence>
<dbReference type="AlphaFoldDB" id="A0A0G4IUG8"/>
<protein>
    <recommendedName>
        <fullName evidence="2">AB hydrolase-1 domain-containing protein</fullName>
    </recommendedName>
</protein>
<dbReference type="Pfam" id="PF00561">
    <property type="entry name" value="Abhydrolase_1"/>
    <property type="match status" value="1"/>
</dbReference>
<sequence>MASRPPRGPIERFLQRINGLNWPARIASVSALTLAVSLSIIWAVLMNVQVAAAMHVLLPLLSMIPDPSRTLPGLAVCTVRWIIIQILQLWFAYPSLPRWALSLALSIAETVYFSYLESGMTIVAILTAWQVFASDIWLCTTERHLEHGEKRLLDLTSSVPTTSVTVAGISTLVVSRTSDNKPVLVCCHGYAAGKALFASSLAALAEHYQVYCIDWLGFGRSSRKQRFNARSVDDTERYFVDSLENWRIAMGFSSFHLLGHSMGGYLCSVYTIHYPDRVDHLFLVSPVGLPTRPEAERIRRSLFLRALHWLWDRGTTPADLLRLFGPFGPAAMRALCALRFGSFMTKEQTDALGDYVYHLNAAPLVGDRAIARLLHIGAWPRIALGPRLLALRETPITFLYGIDDWMDRTHAYDIAHDRAQLASPKTCRIYVIPEAGHQIFLMNPKAFTRTVLFEGLKIEGGKPFVVTVDENKVFFVQP</sequence>
<keyword evidence="5" id="KW-1185">Reference proteome</keyword>
<comment type="similarity">
    <text evidence="1">Belongs to the peptidase S33 family. ABHD4/ABHD5 subfamily.</text>
</comment>
<geneLocation type="mitochondrion" evidence="4"/>
<dbReference type="GO" id="GO:0052689">
    <property type="term" value="F:carboxylic ester hydrolase activity"/>
    <property type="evidence" value="ECO:0007669"/>
    <property type="project" value="TreeGrafter"/>
</dbReference>
<gene>
    <name evidence="3" type="ORF">PBRA_007029</name>
    <name evidence="4" type="ORF">PLBR_LOCUS203</name>
</gene>
<dbReference type="InterPro" id="IPR029058">
    <property type="entry name" value="AB_hydrolase_fold"/>
</dbReference>
<dbReference type="SUPFAM" id="SSF53474">
    <property type="entry name" value="alpha/beta-Hydrolases"/>
    <property type="match status" value="1"/>
</dbReference>
<evidence type="ECO:0000313" key="6">
    <source>
        <dbReference type="Proteomes" id="UP000290189"/>
    </source>
</evidence>
<dbReference type="Proteomes" id="UP000290189">
    <property type="component" value="Unassembled WGS sequence"/>
</dbReference>
<dbReference type="EMBL" id="OVEO01000001">
    <property type="protein sequence ID" value="SPQ92988.1"/>
    <property type="molecule type" value="Genomic_DNA"/>
</dbReference>
<dbReference type="PANTHER" id="PTHR42886">
    <property type="entry name" value="RE40534P-RELATED"/>
    <property type="match status" value="1"/>
</dbReference>
<dbReference type="PANTHER" id="PTHR42886:SF29">
    <property type="entry name" value="PUMMELIG, ISOFORM A"/>
    <property type="match status" value="1"/>
</dbReference>
<evidence type="ECO:0000256" key="1">
    <source>
        <dbReference type="ARBA" id="ARBA00038097"/>
    </source>
</evidence>
<dbReference type="OrthoDB" id="7457040at2759"/>
<reference evidence="4 6" key="2">
    <citation type="submission" date="2018-03" db="EMBL/GenBank/DDBJ databases">
        <authorList>
            <person name="Fogelqvist J."/>
        </authorList>
    </citation>
    <scope>NUCLEOTIDE SEQUENCE [LARGE SCALE GENOMIC DNA]</scope>
</reference>
<feature type="domain" description="AB hydrolase-1" evidence="2">
    <location>
        <begin position="182"/>
        <end position="443"/>
    </location>
</feature>
<proteinExistence type="inferred from homology"/>
<reference evidence="3 5" key="1">
    <citation type="submission" date="2015-02" db="EMBL/GenBank/DDBJ databases">
        <authorList>
            <person name="Chooi Y.-H."/>
        </authorList>
    </citation>
    <scope>NUCLEOTIDE SEQUENCE [LARGE SCALE GENOMIC DNA]</scope>
    <source>
        <strain evidence="3">E3</strain>
    </source>
</reference>
<organism evidence="3 5">
    <name type="scientific">Plasmodiophora brassicae</name>
    <name type="common">Clubroot disease agent</name>
    <dbReference type="NCBI Taxonomy" id="37360"/>
    <lineage>
        <taxon>Eukaryota</taxon>
        <taxon>Sar</taxon>
        <taxon>Rhizaria</taxon>
        <taxon>Endomyxa</taxon>
        <taxon>Phytomyxea</taxon>
        <taxon>Plasmodiophorida</taxon>
        <taxon>Plasmodiophoridae</taxon>
        <taxon>Plasmodiophora</taxon>
    </lineage>
</organism>
<accession>A0A0G4IUG8</accession>
<dbReference type="Gene3D" id="3.40.50.1820">
    <property type="entry name" value="alpha/beta hydrolase"/>
    <property type="match status" value="1"/>
</dbReference>